<evidence type="ECO:0000256" key="3">
    <source>
        <dbReference type="ARBA" id="ARBA00010755"/>
    </source>
</evidence>
<dbReference type="InterPro" id="IPR000362">
    <property type="entry name" value="Fumarate_lyase_fam"/>
</dbReference>
<evidence type="ECO:0000313" key="8">
    <source>
        <dbReference type="EMBL" id="RFU73914.1"/>
    </source>
</evidence>
<dbReference type="Pfam" id="PF00206">
    <property type="entry name" value="Lyase_1"/>
    <property type="match status" value="1"/>
</dbReference>
<dbReference type="InterPro" id="IPR008948">
    <property type="entry name" value="L-Aspartase-like"/>
</dbReference>
<dbReference type="EC" id="4.3.2.1" evidence="4"/>
<dbReference type="STRING" id="490622.A0A395ND82"/>
<proteinExistence type="inferred from homology"/>
<dbReference type="InterPro" id="IPR020557">
    <property type="entry name" value="Fumarate_lyase_CS"/>
</dbReference>
<dbReference type="SUPFAM" id="SSF48557">
    <property type="entry name" value="L-aspartase-like"/>
    <property type="match status" value="1"/>
</dbReference>
<dbReference type="OrthoDB" id="2561043at2759"/>
<dbReference type="Gene3D" id="1.20.200.10">
    <property type="entry name" value="Fumarase/aspartase (Central domain)"/>
    <property type="match status" value="1"/>
</dbReference>
<feature type="domain" description="Fumarate lyase N-terminal" evidence="6">
    <location>
        <begin position="17"/>
        <end position="312"/>
    </location>
</feature>
<dbReference type="InterPro" id="IPR024083">
    <property type="entry name" value="Fumarase/histidase_N"/>
</dbReference>
<dbReference type="NCBIfam" id="TIGR00838">
    <property type="entry name" value="argH"/>
    <property type="match status" value="1"/>
</dbReference>
<evidence type="ECO:0000259" key="7">
    <source>
        <dbReference type="Pfam" id="PF14698"/>
    </source>
</evidence>
<comment type="pathway">
    <text evidence="2">Amino-acid biosynthesis; L-arginine biosynthesis; L-arginine from L-ornithine and carbamoyl phosphate: step 3/3.</text>
</comment>
<evidence type="ECO:0000256" key="1">
    <source>
        <dbReference type="ARBA" id="ARBA00000985"/>
    </source>
</evidence>
<keyword evidence="9" id="KW-1185">Reference proteome</keyword>
<dbReference type="PANTHER" id="PTHR43814:SF1">
    <property type="entry name" value="ARGININOSUCCINATE LYASE"/>
    <property type="match status" value="1"/>
</dbReference>
<dbReference type="GO" id="GO:0004056">
    <property type="term" value="F:argininosuccinate lyase activity"/>
    <property type="evidence" value="ECO:0007669"/>
    <property type="project" value="UniProtKB-EC"/>
</dbReference>
<reference evidence="8 9" key="1">
    <citation type="journal article" date="2018" name="PLoS Pathog.">
        <title>Evolution of structural diversity of trichothecenes, a family of toxins produced by plant pathogenic and entomopathogenic fungi.</title>
        <authorList>
            <person name="Proctor R.H."/>
            <person name="McCormick S.P."/>
            <person name="Kim H.S."/>
            <person name="Cardoza R.E."/>
            <person name="Stanley A.M."/>
            <person name="Lindo L."/>
            <person name="Kelly A."/>
            <person name="Brown D.W."/>
            <person name="Lee T."/>
            <person name="Vaughan M.M."/>
            <person name="Alexander N.J."/>
            <person name="Busman M."/>
            <person name="Gutierrez S."/>
        </authorList>
    </citation>
    <scope>NUCLEOTIDE SEQUENCE [LARGE SCALE GENOMIC DNA]</scope>
    <source>
        <strain evidence="8 9">IBT 40837</strain>
    </source>
</reference>
<dbReference type="Proteomes" id="UP000266272">
    <property type="component" value="Unassembled WGS sequence"/>
</dbReference>
<feature type="domain" description="Argininosuccinate lyase C-terminal" evidence="7">
    <location>
        <begin position="361"/>
        <end position="428"/>
    </location>
</feature>
<dbReference type="HAMAP" id="MF_00006">
    <property type="entry name" value="Arg_succ_lyase"/>
    <property type="match status" value="1"/>
</dbReference>
<gene>
    <name evidence="8" type="ORF">TARUN_8295</name>
</gene>
<dbReference type="GO" id="GO:0042450">
    <property type="term" value="P:L-arginine biosynthetic process via ornithine"/>
    <property type="evidence" value="ECO:0007669"/>
    <property type="project" value="InterPro"/>
</dbReference>
<accession>A0A395ND82</accession>
<dbReference type="Pfam" id="PF14698">
    <property type="entry name" value="ASL_C2"/>
    <property type="match status" value="1"/>
</dbReference>
<dbReference type="FunFam" id="1.10.40.30:FF:000001">
    <property type="entry name" value="Argininosuccinate lyase"/>
    <property type="match status" value="1"/>
</dbReference>
<sequence length="453" mass="50653">MAEKKADAPAAGMLWGGRFTGAIDPLMHKYNASIHYDKALYKEDILGSIAFARANSKAGIISEDEFQTIERGLLQVMEEWKQGTFAIMPNDEDIHTANERRLGEVIGKDIAGKLHTGRSRNEQVVCDMRMWLRDRIREIDSQLVAFLKVIVTRAESEIDYIMPGYTHMQRAQPVRWSSWLLAHAAAFKQDLERLRQVFERVNLSPLGCGALAGNPFGIDRDSIAEELGFSGITLNSMNTSADRDFLIDFLVWNSIFFNHVSRWAEDLIIYSTSEFSFVRLADAYSTGSSLMPNKFNADSLELLRGKSGRAFGQMAGLMMEGWEPMLDSVQTVSDSLGIANGVIATLKVRPERMEAALDKTMLATDVAEWLVRKGCPFREAHHISGRVVAQSEKLEVSMDKLTLEQLQAIDSRFTADIAEAFEYEASVEAKTAKGGTSRSSVLEQIQVLRAMFD</sequence>
<evidence type="ECO:0000259" key="6">
    <source>
        <dbReference type="Pfam" id="PF00206"/>
    </source>
</evidence>
<dbReference type="Gene3D" id="1.10.40.30">
    <property type="entry name" value="Fumarase/aspartase (C-terminal domain)"/>
    <property type="match status" value="1"/>
</dbReference>
<dbReference type="FunFam" id="1.10.275.10:FF:000002">
    <property type="entry name" value="Argininosuccinate lyase"/>
    <property type="match status" value="1"/>
</dbReference>
<evidence type="ECO:0000256" key="4">
    <source>
        <dbReference type="ARBA" id="ARBA00012338"/>
    </source>
</evidence>
<evidence type="ECO:0000256" key="2">
    <source>
        <dbReference type="ARBA" id="ARBA00004941"/>
    </source>
</evidence>
<protein>
    <recommendedName>
        <fullName evidence="4">argininosuccinate lyase</fullName>
        <ecNumber evidence="4">4.3.2.1</ecNumber>
    </recommendedName>
    <alternativeName>
        <fullName evidence="5">Arginosuccinase</fullName>
    </alternativeName>
</protein>
<comment type="similarity">
    <text evidence="3">Belongs to the lyase 1 family. Argininosuccinate lyase subfamily.</text>
</comment>
<comment type="caution">
    <text evidence="8">The sequence shown here is derived from an EMBL/GenBank/DDBJ whole genome shotgun (WGS) entry which is preliminary data.</text>
</comment>
<dbReference type="UniPathway" id="UPA00068"/>
<dbReference type="FunFam" id="1.20.200.10:FF:000025">
    <property type="entry name" value="Argininosuccinate lyase chloroplastic"/>
    <property type="match status" value="1"/>
</dbReference>
<dbReference type="Gene3D" id="1.10.275.10">
    <property type="entry name" value="Fumarase/aspartase (N-terminal domain)"/>
    <property type="match status" value="1"/>
</dbReference>
<dbReference type="EMBL" id="PXOA01000589">
    <property type="protein sequence ID" value="RFU73914.1"/>
    <property type="molecule type" value="Genomic_DNA"/>
</dbReference>
<dbReference type="PROSITE" id="PS00163">
    <property type="entry name" value="FUMARATE_LYASES"/>
    <property type="match status" value="1"/>
</dbReference>
<dbReference type="InterPro" id="IPR009049">
    <property type="entry name" value="Argininosuccinate_lyase"/>
</dbReference>
<evidence type="ECO:0000313" key="9">
    <source>
        <dbReference type="Proteomes" id="UP000266272"/>
    </source>
</evidence>
<dbReference type="CDD" id="cd01359">
    <property type="entry name" value="Argininosuccinate_lyase"/>
    <property type="match status" value="1"/>
</dbReference>
<dbReference type="PRINTS" id="PR00149">
    <property type="entry name" value="FUMRATELYASE"/>
</dbReference>
<dbReference type="AlphaFoldDB" id="A0A395ND82"/>
<name>A0A395ND82_TRIAR</name>
<evidence type="ECO:0000256" key="5">
    <source>
        <dbReference type="ARBA" id="ARBA00032749"/>
    </source>
</evidence>
<organism evidence="8 9">
    <name type="scientific">Trichoderma arundinaceum</name>
    <dbReference type="NCBI Taxonomy" id="490622"/>
    <lineage>
        <taxon>Eukaryota</taxon>
        <taxon>Fungi</taxon>
        <taxon>Dikarya</taxon>
        <taxon>Ascomycota</taxon>
        <taxon>Pezizomycotina</taxon>
        <taxon>Sordariomycetes</taxon>
        <taxon>Hypocreomycetidae</taxon>
        <taxon>Hypocreales</taxon>
        <taxon>Hypocreaceae</taxon>
        <taxon>Trichoderma</taxon>
    </lineage>
</organism>
<dbReference type="GO" id="GO:0005829">
    <property type="term" value="C:cytosol"/>
    <property type="evidence" value="ECO:0007669"/>
    <property type="project" value="TreeGrafter"/>
</dbReference>
<dbReference type="PRINTS" id="PR00145">
    <property type="entry name" value="ARGSUCLYASE"/>
</dbReference>
<dbReference type="PANTHER" id="PTHR43814">
    <property type="entry name" value="ARGININOSUCCINATE LYASE"/>
    <property type="match status" value="1"/>
</dbReference>
<comment type="catalytic activity">
    <reaction evidence="1">
        <text>2-(N(omega)-L-arginino)succinate = fumarate + L-arginine</text>
        <dbReference type="Rhea" id="RHEA:24020"/>
        <dbReference type="ChEBI" id="CHEBI:29806"/>
        <dbReference type="ChEBI" id="CHEBI:32682"/>
        <dbReference type="ChEBI" id="CHEBI:57472"/>
        <dbReference type="EC" id="4.3.2.1"/>
    </reaction>
</comment>
<dbReference type="InterPro" id="IPR022761">
    <property type="entry name" value="Fumarate_lyase_N"/>
</dbReference>
<dbReference type="InterPro" id="IPR029419">
    <property type="entry name" value="Arg_succ_lyase_C"/>
</dbReference>
<keyword evidence="8" id="KW-0456">Lyase</keyword>